<evidence type="ECO:0000313" key="20">
    <source>
        <dbReference type="EMBL" id="CAD5231619.1"/>
    </source>
</evidence>
<protein>
    <recommendedName>
        <fullName evidence="13">Raf homolog serine/threonine-protein kinase</fullName>
        <ecNumber evidence="2">2.7.11.1</ecNumber>
    </recommendedName>
    <alternativeName>
        <fullName evidence="14">Abnormal cell lineage protein 45</fullName>
    </alternativeName>
</protein>
<evidence type="ECO:0000256" key="10">
    <source>
        <dbReference type="ARBA" id="ARBA00022943"/>
    </source>
</evidence>
<dbReference type="AlphaFoldDB" id="A0A1I7RSM0"/>
<reference evidence="21" key="2">
    <citation type="submission" date="2020-08" db="EMBL/GenBank/DDBJ databases">
        <authorList>
            <person name="Kikuchi T."/>
        </authorList>
    </citation>
    <scope>NUCLEOTIDE SEQUENCE</scope>
    <source>
        <strain evidence="20">Ka4C1</strain>
    </source>
</reference>
<dbReference type="SMART" id="SM00220">
    <property type="entry name" value="S_TKc"/>
    <property type="match status" value="1"/>
</dbReference>
<dbReference type="Pfam" id="PF02196">
    <property type="entry name" value="RBD"/>
    <property type="match status" value="1"/>
</dbReference>
<proteinExistence type="inferred from homology"/>
<dbReference type="GO" id="GO:0051321">
    <property type="term" value="P:meiotic cell cycle"/>
    <property type="evidence" value="ECO:0007669"/>
    <property type="project" value="UniProtKB-KW"/>
</dbReference>
<dbReference type="InterPro" id="IPR017441">
    <property type="entry name" value="Protein_kinase_ATP_BS"/>
</dbReference>
<dbReference type="EMBL" id="CAJFCV020000005">
    <property type="protein sequence ID" value="CAG9122873.1"/>
    <property type="molecule type" value="Genomic_DNA"/>
</dbReference>
<dbReference type="Gene3D" id="3.30.200.20">
    <property type="entry name" value="Phosphorylase Kinase, domain 1"/>
    <property type="match status" value="1"/>
</dbReference>
<evidence type="ECO:0000313" key="21">
    <source>
        <dbReference type="EMBL" id="CAG9122873.1"/>
    </source>
</evidence>
<evidence type="ECO:0000256" key="16">
    <source>
        <dbReference type="SAM" id="MobiDB-lite"/>
    </source>
</evidence>
<dbReference type="SMR" id="A0A1I7RSM0"/>
<keyword evidence="10" id="KW-0896">Oogenesis</keyword>
<dbReference type="InterPro" id="IPR051681">
    <property type="entry name" value="Ser/Thr_Kinases-Pseudokinases"/>
</dbReference>
<dbReference type="GO" id="GO:0006950">
    <property type="term" value="P:response to stress"/>
    <property type="evidence" value="ECO:0007669"/>
    <property type="project" value="UniProtKB-ARBA"/>
</dbReference>
<keyword evidence="3" id="KW-0723">Serine/threonine-protein kinase</keyword>
<dbReference type="GO" id="GO:0046872">
    <property type="term" value="F:metal ion binding"/>
    <property type="evidence" value="ECO:0007669"/>
    <property type="project" value="UniProtKB-KW"/>
</dbReference>
<evidence type="ECO:0000313" key="22">
    <source>
        <dbReference type="Proteomes" id="UP000095284"/>
    </source>
</evidence>
<feature type="domain" description="RBD" evidence="19">
    <location>
        <begin position="4"/>
        <end position="78"/>
    </location>
</feature>
<dbReference type="InterPro" id="IPR002219">
    <property type="entry name" value="PKC_DAG/PE"/>
</dbReference>
<evidence type="ECO:0000259" key="17">
    <source>
        <dbReference type="PROSITE" id="PS50011"/>
    </source>
</evidence>
<dbReference type="InterPro" id="IPR011009">
    <property type="entry name" value="Kinase-like_dom_sf"/>
</dbReference>
<dbReference type="SMART" id="SM00455">
    <property type="entry name" value="RBD"/>
    <property type="match status" value="1"/>
</dbReference>
<dbReference type="PANTHER" id="PTHR44329">
    <property type="entry name" value="SERINE/THREONINE-PROTEIN KINASE TNNI3K-RELATED"/>
    <property type="match status" value="1"/>
</dbReference>
<keyword evidence="6 15" id="KW-0547">Nucleotide-binding</keyword>
<dbReference type="Gene3D" id="3.30.60.20">
    <property type="match status" value="1"/>
</dbReference>
<evidence type="ECO:0000313" key="24">
    <source>
        <dbReference type="WBParaSite" id="BXY_0372400.1"/>
    </source>
</evidence>
<dbReference type="InterPro" id="IPR001245">
    <property type="entry name" value="Ser-Thr/Tyr_kinase_cat_dom"/>
</dbReference>
<gene>
    <name evidence="20" type="ORF">BXYJ_LOCUS11715</name>
</gene>
<dbReference type="GO" id="GO:0005524">
    <property type="term" value="F:ATP binding"/>
    <property type="evidence" value="ECO:0007669"/>
    <property type="project" value="UniProtKB-UniRule"/>
</dbReference>
<evidence type="ECO:0000256" key="5">
    <source>
        <dbReference type="ARBA" id="ARBA00022723"/>
    </source>
</evidence>
<evidence type="ECO:0000256" key="1">
    <source>
        <dbReference type="ARBA" id="ARBA00010507"/>
    </source>
</evidence>
<dbReference type="PROSITE" id="PS50898">
    <property type="entry name" value="RBD"/>
    <property type="match status" value="1"/>
</dbReference>
<dbReference type="EC" id="2.7.11.1" evidence="2"/>
<dbReference type="PROSITE" id="PS00479">
    <property type="entry name" value="ZF_DAG_PE_1"/>
    <property type="match status" value="1"/>
</dbReference>
<comment type="similarity">
    <text evidence="1">Belongs to the protein kinase superfamily. TKL Ser/Thr protein kinase family. RAF subfamily.</text>
</comment>
<name>A0A1I7RSM0_BURXY</name>
<sequence length="559" mass="63410">MSKDLILVHLPFGQHSKLNVRRGETLRDAIANILTKRRIKPELCTVCVSADPDSYQVDLKQSLSHCAHKYKELWVHSDCLELFKTVHHEFVPKNFLAMTLCGVCNKMILFHGYRCNRCKFNFHTKCWGRVPALCESDQLSYDATRAESIRNICARYGPHARMATTVFEALLPAGSRSLASSTPTLDFDRSASTPNIADKDELNDSSDVLSCSIQSNDINESSTPRSAPPKESGNFFHEKHRKHQKKISESSDWLSSSNNNHRRKTDTWEINYKKVTFQGKIGQGSYGTVYKAYYFGPVAVKMLNIQHPNISQLTSFENEITLLKKARHGNILNFVGVILEPTLSIVTQWCRGSSLFRHLHILEDSRFEITDTLDIAKQTALGMDYLHSKTVLHRDLKSSNIFLTEGMRVKIGDFGLATVQNISEMSSDNALTLTGSILWMAPEVIRMKEPNPYSTKSDIYSYGVVLYELLSGKLPYEHIENRDQILFCVGSGILRPNAEDIQHYAPTLLKNLFESCVSFKPERRPEFREVLKLLDNVHLGRLIKSATESNLSKSFNDLP</sequence>
<dbReference type="WBParaSite" id="BXY_0372400.1">
    <property type="protein sequence ID" value="BXY_0372400.1"/>
    <property type="gene ID" value="BXY_0372400"/>
</dbReference>
<accession>A0A1I7RSM0</accession>
<evidence type="ECO:0000256" key="9">
    <source>
        <dbReference type="ARBA" id="ARBA00022840"/>
    </source>
</evidence>
<dbReference type="PROSITE" id="PS00108">
    <property type="entry name" value="PROTEIN_KINASE_ST"/>
    <property type="match status" value="1"/>
</dbReference>
<reference evidence="24" key="1">
    <citation type="submission" date="2016-11" db="UniProtKB">
        <authorList>
            <consortium name="WormBaseParasite"/>
        </authorList>
    </citation>
    <scope>IDENTIFICATION</scope>
</reference>
<evidence type="ECO:0000259" key="19">
    <source>
        <dbReference type="PROSITE" id="PS50898"/>
    </source>
</evidence>
<dbReference type="InterPro" id="IPR029071">
    <property type="entry name" value="Ubiquitin-like_domsf"/>
</dbReference>
<dbReference type="Proteomes" id="UP000582659">
    <property type="component" value="Unassembled WGS sequence"/>
</dbReference>
<feature type="domain" description="Protein kinase" evidence="17">
    <location>
        <begin position="275"/>
        <end position="539"/>
    </location>
</feature>
<evidence type="ECO:0000256" key="15">
    <source>
        <dbReference type="PROSITE-ProRule" id="PRU10141"/>
    </source>
</evidence>
<dbReference type="InterPro" id="IPR003116">
    <property type="entry name" value="RBD_dom"/>
</dbReference>
<dbReference type="PROSITE" id="PS00107">
    <property type="entry name" value="PROTEIN_KINASE_ATP"/>
    <property type="match status" value="1"/>
</dbReference>
<keyword evidence="5" id="KW-0479">Metal-binding</keyword>
<feature type="domain" description="Phorbol-ester/DAG-type" evidence="18">
    <location>
        <begin position="87"/>
        <end position="134"/>
    </location>
</feature>
<dbReference type="eggNOG" id="KOG0193">
    <property type="taxonomic scope" value="Eukaryota"/>
</dbReference>
<dbReference type="Pfam" id="PF07714">
    <property type="entry name" value="PK_Tyr_Ser-Thr"/>
    <property type="match status" value="1"/>
</dbReference>
<evidence type="ECO:0000256" key="8">
    <source>
        <dbReference type="ARBA" id="ARBA00022833"/>
    </source>
</evidence>
<evidence type="ECO:0000259" key="18">
    <source>
        <dbReference type="PROSITE" id="PS50081"/>
    </source>
</evidence>
<keyword evidence="10" id="KW-0221">Differentiation</keyword>
<dbReference type="InterPro" id="IPR046349">
    <property type="entry name" value="C1-like_sf"/>
</dbReference>
<evidence type="ECO:0000256" key="6">
    <source>
        <dbReference type="ARBA" id="ARBA00022741"/>
    </source>
</evidence>
<dbReference type="Gene3D" id="1.10.510.10">
    <property type="entry name" value="Transferase(Phosphotransferase) domain 1"/>
    <property type="match status" value="1"/>
</dbReference>
<dbReference type="SUPFAM" id="SSF56112">
    <property type="entry name" value="Protein kinase-like (PK-like)"/>
    <property type="match status" value="1"/>
</dbReference>
<evidence type="ECO:0000256" key="7">
    <source>
        <dbReference type="ARBA" id="ARBA00022777"/>
    </source>
</evidence>
<feature type="region of interest" description="Disordered" evidence="16">
    <location>
        <begin position="216"/>
        <end position="262"/>
    </location>
</feature>
<keyword evidence="9 15" id="KW-0067">ATP-binding</keyword>
<dbReference type="PROSITE" id="PS50081">
    <property type="entry name" value="ZF_DAG_PE_2"/>
    <property type="match status" value="1"/>
</dbReference>
<dbReference type="InterPro" id="IPR000719">
    <property type="entry name" value="Prot_kinase_dom"/>
</dbReference>
<evidence type="ECO:0000256" key="3">
    <source>
        <dbReference type="ARBA" id="ARBA00022527"/>
    </source>
</evidence>
<dbReference type="FunFam" id="3.30.200.20:FF:000024">
    <property type="entry name" value="B-Raf proto-oncogene serine/threonine-protein kinase"/>
    <property type="match status" value="1"/>
</dbReference>
<dbReference type="Pfam" id="PF00130">
    <property type="entry name" value="C1_1"/>
    <property type="match status" value="1"/>
</dbReference>
<comment type="subunit">
    <text evidence="12">Interacts with cdf-1 in a zinc-dependent manner which promotes its activity.</text>
</comment>
<feature type="region of interest" description="Disordered" evidence="16">
    <location>
        <begin position="179"/>
        <end position="202"/>
    </location>
</feature>
<dbReference type="EMBL" id="CAJFDI010000005">
    <property type="protein sequence ID" value="CAD5231619.1"/>
    <property type="molecule type" value="Genomic_DNA"/>
</dbReference>
<feature type="compositionally biased region" description="Polar residues" evidence="16">
    <location>
        <begin position="216"/>
        <end position="225"/>
    </location>
</feature>
<evidence type="ECO:0000313" key="23">
    <source>
        <dbReference type="Proteomes" id="UP000659654"/>
    </source>
</evidence>
<feature type="compositionally biased region" description="Polar residues" evidence="16">
    <location>
        <begin position="179"/>
        <end position="195"/>
    </location>
</feature>
<dbReference type="InterPro" id="IPR008271">
    <property type="entry name" value="Ser/Thr_kinase_AS"/>
</dbReference>
<evidence type="ECO:0000256" key="14">
    <source>
        <dbReference type="ARBA" id="ARBA00079172"/>
    </source>
</evidence>
<keyword evidence="7" id="KW-0418">Kinase</keyword>
<evidence type="ECO:0000256" key="2">
    <source>
        <dbReference type="ARBA" id="ARBA00012513"/>
    </source>
</evidence>
<evidence type="ECO:0000256" key="11">
    <source>
        <dbReference type="ARBA" id="ARBA00023254"/>
    </source>
</evidence>
<feature type="binding site" evidence="15">
    <location>
        <position position="301"/>
    </location>
    <ligand>
        <name>ATP</name>
        <dbReference type="ChEBI" id="CHEBI:30616"/>
    </ligand>
</feature>
<keyword evidence="11" id="KW-0469">Meiosis</keyword>
<dbReference type="PANTHER" id="PTHR44329:SF262">
    <property type="entry name" value="RAF HOMOLOG SERINE_THREONINE-PROTEIN KINASE RAF"/>
    <property type="match status" value="1"/>
</dbReference>
<dbReference type="GO" id="GO:0048477">
    <property type="term" value="P:oogenesis"/>
    <property type="evidence" value="ECO:0007669"/>
    <property type="project" value="UniProtKB-KW"/>
</dbReference>
<evidence type="ECO:0000256" key="12">
    <source>
        <dbReference type="ARBA" id="ARBA00064215"/>
    </source>
</evidence>
<dbReference type="Proteomes" id="UP000659654">
    <property type="component" value="Unassembled WGS sequence"/>
</dbReference>
<dbReference type="GO" id="GO:0004709">
    <property type="term" value="F:MAP kinase kinase kinase activity"/>
    <property type="evidence" value="ECO:0007669"/>
    <property type="project" value="TreeGrafter"/>
</dbReference>
<keyword evidence="4" id="KW-0808">Transferase</keyword>
<keyword evidence="23" id="KW-1185">Reference proteome</keyword>
<dbReference type="OrthoDB" id="774951at2759"/>
<keyword evidence="8" id="KW-0862">Zinc</keyword>
<evidence type="ECO:0000256" key="4">
    <source>
        <dbReference type="ARBA" id="ARBA00022679"/>
    </source>
</evidence>
<dbReference type="Gene3D" id="3.10.20.90">
    <property type="entry name" value="Phosphatidylinositol 3-kinase Catalytic Subunit, Chain A, domain 1"/>
    <property type="match status" value="1"/>
</dbReference>
<dbReference type="PROSITE" id="PS50011">
    <property type="entry name" value="PROTEIN_KINASE_DOM"/>
    <property type="match status" value="1"/>
</dbReference>
<dbReference type="SMART" id="SM00109">
    <property type="entry name" value="C1"/>
    <property type="match status" value="1"/>
</dbReference>
<dbReference type="CDD" id="cd20811">
    <property type="entry name" value="C1_Raf"/>
    <property type="match status" value="1"/>
</dbReference>
<dbReference type="SUPFAM" id="SSF57889">
    <property type="entry name" value="Cysteine-rich domain"/>
    <property type="match status" value="1"/>
</dbReference>
<organism evidence="22 24">
    <name type="scientific">Bursaphelenchus xylophilus</name>
    <name type="common">Pinewood nematode worm</name>
    <name type="synonym">Aphelenchoides xylophilus</name>
    <dbReference type="NCBI Taxonomy" id="6326"/>
    <lineage>
        <taxon>Eukaryota</taxon>
        <taxon>Metazoa</taxon>
        <taxon>Ecdysozoa</taxon>
        <taxon>Nematoda</taxon>
        <taxon>Chromadorea</taxon>
        <taxon>Rhabditida</taxon>
        <taxon>Tylenchina</taxon>
        <taxon>Tylenchomorpha</taxon>
        <taxon>Aphelenchoidea</taxon>
        <taxon>Aphelenchoididae</taxon>
        <taxon>Bursaphelenchus</taxon>
    </lineage>
</organism>
<dbReference type="Proteomes" id="UP000095284">
    <property type="component" value="Unplaced"/>
</dbReference>
<feature type="compositionally biased region" description="Low complexity" evidence="16">
    <location>
        <begin position="250"/>
        <end position="259"/>
    </location>
</feature>
<evidence type="ECO:0000256" key="13">
    <source>
        <dbReference type="ARBA" id="ARBA00070327"/>
    </source>
</evidence>
<dbReference type="SUPFAM" id="SSF54236">
    <property type="entry name" value="Ubiquitin-like"/>
    <property type="match status" value="1"/>
</dbReference>